<proteinExistence type="predicted"/>
<organism evidence="2 3">
    <name type="scientific">Geoalkalibacter halelectricus</name>
    <dbReference type="NCBI Taxonomy" id="2847045"/>
    <lineage>
        <taxon>Bacteria</taxon>
        <taxon>Pseudomonadati</taxon>
        <taxon>Thermodesulfobacteriota</taxon>
        <taxon>Desulfuromonadia</taxon>
        <taxon>Desulfuromonadales</taxon>
        <taxon>Geoalkalibacteraceae</taxon>
        <taxon>Geoalkalibacter</taxon>
    </lineage>
</organism>
<keyword evidence="3" id="KW-1185">Reference proteome</keyword>
<name>A0ABY5ZNY4_9BACT</name>
<reference evidence="2" key="1">
    <citation type="journal article" date="2022" name="Environ. Microbiol.">
        <title>Geoalkalibacter halelectricus SAP #1 sp. nov. possessing extracellular electron transfer and mineral#reducing capabilities from a haloalkaline environment.</title>
        <authorList>
            <person name="Yadav S."/>
            <person name="Singh R."/>
            <person name="Sundharam S.S."/>
            <person name="Chaudhary S."/>
            <person name="Krishnamurthi S."/>
            <person name="Patil S.A."/>
        </authorList>
    </citation>
    <scope>NUCLEOTIDE SEQUENCE</scope>
    <source>
        <strain evidence="2">SAP-1</strain>
    </source>
</reference>
<dbReference type="InterPro" id="IPR014914">
    <property type="entry name" value="RES_dom"/>
</dbReference>
<dbReference type="SMART" id="SM00953">
    <property type="entry name" value="RES"/>
    <property type="match status" value="1"/>
</dbReference>
<dbReference type="EMBL" id="CP092109">
    <property type="protein sequence ID" value="UWZ79672.1"/>
    <property type="molecule type" value="Genomic_DNA"/>
</dbReference>
<evidence type="ECO:0000313" key="2">
    <source>
        <dbReference type="EMBL" id="UWZ79672.1"/>
    </source>
</evidence>
<accession>A0ABY5ZNY4</accession>
<feature type="domain" description="RES" evidence="1">
    <location>
        <begin position="27"/>
        <end position="162"/>
    </location>
</feature>
<dbReference type="Pfam" id="PF08808">
    <property type="entry name" value="RES"/>
    <property type="match status" value="1"/>
</dbReference>
<evidence type="ECO:0000259" key="1">
    <source>
        <dbReference type="SMART" id="SM00953"/>
    </source>
</evidence>
<protein>
    <submittedName>
        <fullName evidence="2">RES family NAD+ phosphorylase</fullName>
    </submittedName>
</protein>
<gene>
    <name evidence="2" type="ORF">L9S41_18620</name>
</gene>
<sequence length="201" mass="22662">MLEEILEESKPPVPPNAQGLDYLLYSPFRYTPLSPSGSRFRGATDPGVFYGAETVRTAAAEVGYWRWRFLQDTSGLERLPPCTFTAFKVPIKTSAVDLRRPPFDRDAALWQHPFDYSATQAFARVARDAGMGAILYFSVRDPDRHFCAAVLMPKAFAAKKPDRTTQTWTLTVSEKEAIWLRHGAESFSLPTAIWRRNGKGE</sequence>
<evidence type="ECO:0000313" key="3">
    <source>
        <dbReference type="Proteomes" id="UP001060414"/>
    </source>
</evidence>
<dbReference type="Proteomes" id="UP001060414">
    <property type="component" value="Chromosome"/>
</dbReference>